<evidence type="ECO:0000313" key="2">
    <source>
        <dbReference type="Proteomes" id="UP000799440"/>
    </source>
</evidence>
<gene>
    <name evidence="1" type="ORF">M011DRAFT_473593</name>
</gene>
<organism evidence="1 2">
    <name type="scientific">Sporormia fimetaria CBS 119925</name>
    <dbReference type="NCBI Taxonomy" id="1340428"/>
    <lineage>
        <taxon>Eukaryota</taxon>
        <taxon>Fungi</taxon>
        <taxon>Dikarya</taxon>
        <taxon>Ascomycota</taxon>
        <taxon>Pezizomycotina</taxon>
        <taxon>Dothideomycetes</taxon>
        <taxon>Pleosporomycetidae</taxon>
        <taxon>Pleosporales</taxon>
        <taxon>Sporormiaceae</taxon>
        <taxon>Sporormia</taxon>
    </lineage>
</organism>
<dbReference type="PANTHER" id="PTHR21310:SF51">
    <property type="entry name" value="AMINOGLYCOSIDE PHOSPHOTRANSFERASE DOMAIN-CONTAINING PROTEIN"/>
    <property type="match status" value="1"/>
</dbReference>
<reference evidence="1" key="1">
    <citation type="journal article" date="2020" name="Stud. Mycol.">
        <title>101 Dothideomycetes genomes: a test case for predicting lifestyles and emergence of pathogens.</title>
        <authorList>
            <person name="Haridas S."/>
            <person name="Albert R."/>
            <person name="Binder M."/>
            <person name="Bloem J."/>
            <person name="Labutti K."/>
            <person name="Salamov A."/>
            <person name="Andreopoulos B."/>
            <person name="Baker S."/>
            <person name="Barry K."/>
            <person name="Bills G."/>
            <person name="Bluhm B."/>
            <person name="Cannon C."/>
            <person name="Castanera R."/>
            <person name="Culley D."/>
            <person name="Daum C."/>
            <person name="Ezra D."/>
            <person name="Gonzalez J."/>
            <person name="Henrissat B."/>
            <person name="Kuo A."/>
            <person name="Liang C."/>
            <person name="Lipzen A."/>
            <person name="Lutzoni F."/>
            <person name="Magnuson J."/>
            <person name="Mondo S."/>
            <person name="Nolan M."/>
            <person name="Ohm R."/>
            <person name="Pangilinan J."/>
            <person name="Park H.-J."/>
            <person name="Ramirez L."/>
            <person name="Alfaro M."/>
            <person name="Sun H."/>
            <person name="Tritt A."/>
            <person name="Yoshinaga Y."/>
            <person name="Zwiers L.-H."/>
            <person name="Turgeon B."/>
            <person name="Goodwin S."/>
            <person name="Spatafora J."/>
            <person name="Crous P."/>
            <person name="Grigoriev I."/>
        </authorList>
    </citation>
    <scope>NUCLEOTIDE SEQUENCE</scope>
    <source>
        <strain evidence="1">CBS 119925</strain>
    </source>
</reference>
<dbReference type="Proteomes" id="UP000799440">
    <property type="component" value="Unassembled WGS sequence"/>
</dbReference>
<proteinExistence type="predicted"/>
<dbReference type="Gene3D" id="3.90.1200.10">
    <property type="match status" value="1"/>
</dbReference>
<dbReference type="Gene3D" id="3.30.200.20">
    <property type="entry name" value="Phosphorylase Kinase, domain 1"/>
    <property type="match status" value="1"/>
</dbReference>
<dbReference type="AlphaFoldDB" id="A0A6A6VKE9"/>
<dbReference type="InterPro" id="IPR051678">
    <property type="entry name" value="AGP_Transferase"/>
</dbReference>
<name>A0A6A6VKE9_9PLEO</name>
<dbReference type="SUPFAM" id="SSF56112">
    <property type="entry name" value="Protein kinase-like (PK-like)"/>
    <property type="match status" value="1"/>
</dbReference>
<dbReference type="PANTHER" id="PTHR21310">
    <property type="entry name" value="AMINOGLYCOSIDE PHOSPHOTRANSFERASE-RELATED-RELATED"/>
    <property type="match status" value="1"/>
</dbReference>
<sequence>MAISNSLVEDVGYGLLRTKGKGQNRAEVTVVSNQKGSFNRAAVLKAENPAGTTKFILKIPFHGLSGWSEEDAHMLRSEVELMIFLDTQTSVPVPTVLGYDTSQRNAIGAPYILMEYIGTGMPATFFWTGLNDLNESKEPLVDLHEKRVTFLKSLAGVLAQLGKIKFKGIGVPIFPAGDETFTDILSVGPSWCEEFFKEMAAMQLSDVYGKYGYKSTLPRGVEKISNIIMDTPAFTSPKEHPEDEQETFVLRHPDLVLQNIMVSPTGEVVGFIDWEGCTTVPRSVGYSTLPLFLQLDWIDYGFRCPPIQRWEIDGYRKIFVHAMREIGGPDTQYTAQSHIYQSFHAWLYDSRDVEALMRKVIHQLPGFSSGCDLDISSCGSAKPDE</sequence>
<dbReference type="EMBL" id="MU006562">
    <property type="protein sequence ID" value="KAF2751075.1"/>
    <property type="molecule type" value="Genomic_DNA"/>
</dbReference>
<accession>A0A6A6VKE9</accession>
<keyword evidence="2" id="KW-1185">Reference proteome</keyword>
<dbReference type="InterPro" id="IPR011009">
    <property type="entry name" value="Kinase-like_dom_sf"/>
</dbReference>
<evidence type="ECO:0000313" key="1">
    <source>
        <dbReference type="EMBL" id="KAF2751075.1"/>
    </source>
</evidence>
<protein>
    <submittedName>
        <fullName evidence="1">Uncharacterized protein</fullName>
    </submittedName>
</protein>
<dbReference type="OrthoDB" id="10003767at2759"/>